<dbReference type="InterPro" id="IPR013324">
    <property type="entry name" value="RNA_pol_sigma_r3/r4-like"/>
</dbReference>
<keyword evidence="9" id="KW-1185">Reference proteome</keyword>
<accession>A0A1H6IYM4</accession>
<dbReference type="OrthoDB" id="9804285at2"/>
<dbReference type="Pfam" id="PF04545">
    <property type="entry name" value="Sigma70_r4"/>
    <property type="match status" value="1"/>
</dbReference>
<evidence type="ECO:0000259" key="5">
    <source>
        <dbReference type="Pfam" id="PF04539"/>
    </source>
</evidence>
<dbReference type="NCBIfam" id="NF005514">
    <property type="entry name" value="PRK07122.1"/>
    <property type="match status" value="1"/>
</dbReference>
<gene>
    <name evidence="8" type="ORF">SAMN04489835_1000</name>
</gene>
<dbReference type="PANTHER" id="PTHR30385:SF4">
    <property type="entry name" value="RNA POLYMERASE SIGMA-E FACTOR"/>
    <property type="match status" value="1"/>
</dbReference>
<keyword evidence="1" id="KW-0805">Transcription regulation</keyword>
<keyword evidence="2" id="KW-0731">Sigma factor</keyword>
<dbReference type="AlphaFoldDB" id="A0A1H6IYM4"/>
<dbReference type="GO" id="GO:0016987">
    <property type="term" value="F:sigma factor activity"/>
    <property type="evidence" value="ECO:0007669"/>
    <property type="project" value="UniProtKB-KW"/>
</dbReference>
<evidence type="ECO:0000256" key="4">
    <source>
        <dbReference type="ARBA" id="ARBA00023163"/>
    </source>
</evidence>
<dbReference type="InterPro" id="IPR000943">
    <property type="entry name" value="RNA_pol_sigma70"/>
</dbReference>
<dbReference type="SUPFAM" id="SSF88659">
    <property type="entry name" value="Sigma3 and sigma4 domains of RNA polymerase sigma factors"/>
    <property type="match status" value="2"/>
</dbReference>
<dbReference type="GO" id="GO:0006352">
    <property type="term" value="P:DNA-templated transcription initiation"/>
    <property type="evidence" value="ECO:0007669"/>
    <property type="project" value="InterPro"/>
</dbReference>
<protein>
    <submittedName>
        <fullName evidence="8">RNA polymerase, sigma 28 subunit, SigD/FliA/WhiG</fullName>
    </submittedName>
</protein>
<dbReference type="PANTHER" id="PTHR30385">
    <property type="entry name" value="SIGMA FACTOR F FLAGELLAR"/>
    <property type="match status" value="1"/>
</dbReference>
<dbReference type="Pfam" id="PF04542">
    <property type="entry name" value="Sigma70_r2"/>
    <property type="match status" value="1"/>
</dbReference>
<evidence type="ECO:0000259" key="7">
    <source>
        <dbReference type="Pfam" id="PF04545"/>
    </source>
</evidence>
<dbReference type="Gene3D" id="1.20.120.1810">
    <property type="match status" value="1"/>
</dbReference>
<feature type="domain" description="RNA polymerase sigma-70 region 3" evidence="5">
    <location>
        <begin position="128"/>
        <end position="189"/>
    </location>
</feature>
<proteinExistence type="predicted"/>
<dbReference type="RefSeq" id="WP_083406237.1">
    <property type="nucleotide sequence ID" value="NZ_LT629971.1"/>
</dbReference>
<reference evidence="9" key="1">
    <citation type="submission" date="2016-10" db="EMBL/GenBank/DDBJ databases">
        <authorList>
            <person name="Varghese N."/>
            <person name="Submissions S."/>
        </authorList>
    </citation>
    <scope>NUCLEOTIDE SEQUENCE [LARGE SCALE GENOMIC DNA]</scope>
    <source>
        <strain evidence="9">DSM 45405</strain>
    </source>
</reference>
<name>A0A1H6IYM4_MYCRU</name>
<dbReference type="InterPro" id="IPR013325">
    <property type="entry name" value="RNA_pol_sigma_r2"/>
</dbReference>
<dbReference type="InterPro" id="IPR014322">
    <property type="entry name" value="RNA_pol_sigma-B/F/G"/>
</dbReference>
<dbReference type="InterPro" id="IPR007624">
    <property type="entry name" value="RNA_pol_sigma70_r3"/>
</dbReference>
<evidence type="ECO:0000256" key="1">
    <source>
        <dbReference type="ARBA" id="ARBA00023015"/>
    </source>
</evidence>
<feature type="domain" description="RNA polymerase sigma-70 region 4" evidence="7">
    <location>
        <begin position="217"/>
        <end position="264"/>
    </location>
</feature>
<dbReference type="CDD" id="cd06171">
    <property type="entry name" value="Sigma70_r4"/>
    <property type="match status" value="1"/>
</dbReference>
<dbReference type="PRINTS" id="PR00046">
    <property type="entry name" value="SIGMA70FCT"/>
</dbReference>
<dbReference type="NCBIfam" id="TIGR02937">
    <property type="entry name" value="sigma70-ECF"/>
    <property type="match status" value="1"/>
</dbReference>
<dbReference type="SUPFAM" id="SSF88946">
    <property type="entry name" value="Sigma2 domain of RNA polymerase sigma factors"/>
    <property type="match status" value="1"/>
</dbReference>
<dbReference type="STRING" id="370526.SAMN04489835_1000"/>
<dbReference type="Pfam" id="PF04539">
    <property type="entry name" value="Sigma70_r3"/>
    <property type="match status" value="1"/>
</dbReference>
<dbReference type="InterPro" id="IPR014284">
    <property type="entry name" value="RNA_pol_sigma-70_dom"/>
</dbReference>
<dbReference type="GO" id="GO:0003677">
    <property type="term" value="F:DNA binding"/>
    <property type="evidence" value="ECO:0007669"/>
    <property type="project" value="UniProtKB-KW"/>
</dbReference>
<organism evidence="8 9">
    <name type="scientific">Mycolicibacterium rutilum</name>
    <name type="common">Mycobacterium rutilum</name>
    <dbReference type="NCBI Taxonomy" id="370526"/>
    <lineage>
        <taxon>Bacteria</taxon>
        <taxon>Bacillati</taxon>
        <taxon>Actinomycetota</taxon>
        <taxon>Actinomycetes</taxon>
        <taxon>Mycobacteriales</taxon>
        <taxon>Mycobacteriaceae</taxon>
        <taxon>Mycolicibacterium</taxon>
    </lineage>
</organism>
<feature type="domain" description="RNA polymerase sigma-70 region 2" evidence="6">
    <location>
        <begin position="49"/>
        <end position="117"/>
    </location>
</feature>
<dbReference type="Proteomes" id="UP000182915">
    <property type="component" value="Chromosome I"/>
</dbReference>
<sequence>MTATLDRTANGGVGAARGHRDYADVPELLQTLAGLPTGRERDRLREQIIRRCLPLAEHVARRYDGRGEPRDDLVQTARLGLLNAVERFDPASGNDFLAFAVPTIMGEVKRYFRDNGWAVHVPRRLKESRAQVTAATAELSQRLGRAPTATELADELGVAREEIVESLIAAQCYQTRSLDAPVSNSSDDATAVVDLIGDHDTDLEAVEFREALRPLVAGLPAREREILTMRFFGSQTQTQIAQQLGISQMHVSRLLARTLAQLRAGLDG</sequence>
<dbReference type="InterPro" id="IPR007627">
    <property type="entry name" value="RNA_pol_sigma70_r2"/>
</dbReference>
<dbReference type="NCBIfam" id="TIGR02980">
    <property type="entry name" value="SigBFG"/>
    <property type="match status" value="1"/>
</dbReference>
<dbReference type="Gene3D" id="1.20.140.160">
    <property type="match status" value="1"/>
</dbReference>
<keyword evidence="4" id="KW-0804">Transcription</keyword>
<evidence type="ECO:0000313" key="9">
    <source>
        <dbReference type="Proteomes" id="UP000182915"/>
    </source>
</evidence>
<keyword evidence="3" id="KW-0238">DNA-binding</keyword>
<evidence type="ECO:0000313" key="8">
    <source>
        <dbReference type="EMBL" id="SEH52855.1"/>
    </source>
</evidence>
<evidence type="ECO:0000256" key="2">
    <source>
        <dbReference type="ARBA" id="ARBA00023082"/>
    </source>
</evidence>
<dbReference type="EMBL" id="LT629971">
    <property type="protein sequence ID" value="SEH52855.1"/>
    <property type="molecule type" value="Genomic_DNA"/>
</dbReference>
<evidence type="ECO:0000256" key="3">
    <source>
        <dbReference type="ARBA" id="ARBA00023125"/>
    </source>
</evidence>
<evidence type="ECO:0000259" key="6">
    <source>
        <dbReference type="Pfam" id="PF04542"/>
    </source>
</evidence>
<dbReference type="InterPro" id="IPR007630">
    <property type="entry name" value="RNA_pol_sigma70_r4"/>
</dbReference>